<gene>
    <name evidence="3" type="ORF">LEMA_P013300.1</name>
</gene>
<dbReference type="OrthoDB" id="3911405at2759"/>
<evidence type="ECO:0000313" key="4">
    <source>
        <dbReference type="Proteomes" id="UP000002668"/>
    </source>
</evidence>
<feature type="compositionally biased region" description="Polar residues" evidence="2">
    <location>
        <begin position="18"/>
        <end position="29"/>
    </location>
</feature>
<reference evidence="4" key="1">
    <citation type="journal article" date="2011" name="Nat. Commun.">
        <title>Effector diversification within compartments of the Leptosphaeria maculans genome affected by Repeat-Induced Point mutations.</title>
        <authorList>
            <person name="Rouxel T."/>
            <person name="Grandaubert J."/>
            <person name="Hane J.K."/>
            <person name="Hoede C."/>
            <person name="van de Wouw A.P."/>
            <person name="Couloux A."/>
            <person name="Dominguez V."/>
            <person name="Anthouard V."/>
            <person name="Bally P."/>
            <person name="Bourras S."/>
            <person name="Cozijnsen A.J."/>
            <person name="Ciuffetti L.M."/>
            <person name="Degrave A."/>
            <person name="Dilmaghani A."/>
            <person name="Duret L."/>
            <person name="Fudal I."/>
            <person name="Goodwin S.B."/>
            <person name="Gout L."/>
            <person name="Glaser N."/>
            <person name="Linglin J."/>
            <person name="Kema G.H.J."/>
            <person name="Lapalu N."/>
            <person name="Lawrence C.B."/>
            <person name="May K."/>
            <person name="Meyer M."/>
            <person name="Ollivier B."/>
            <person name="Poulain J."/>
            <person name="Schoch C.L."/>
            <person name="Simon A."/>
            <person name="Spatafora J.W."/>
            <person name="Stachowiak A."/>
            <person name="Turgeon B.G."/>
            <person name="Tyler B.M."/>
            <person name="Vincent D."/>
            <person name="Weissenbach J."/>
            <person name="Amselem J."/>
            <person name="Quesneville H."/>
            <person name="Oliver R.P."/>
            <person name="Wincker P."/>
            <person name="Balesdent M.-H."/>
            <person name="Howlett B.J."/>
        </authorList>
    </citation>
    <scope>NUCLEOTIDE SEQUENCE [LARGE SCALE GENOMIC DNA]</scope>
    <source>
        <strain evidence="4">JN3 / isolate v23.1.3 / race Av1-4-5-6-7-8</strain>
    </source>
</reference>
<name>E5A959_LEPMJ</name>
<feature type="coiled-coil region" evidence="1">
    <location>
        <begin position="734"/>
        <end position="768"/>
    </location>
</feature>
<dbReference type="STRING" id="985895.E5A959"/>
<keyword evidence="1" id="KW-0175">Coiled coil</keyword>
<protein>
    <submittedName>
        <fullName evidence="3">Uncharacterized protein</fullName>
    </submittedName>
</protein>
<feature type="compositionally biased region" description="Basic and acidic residues" evidence="2">
    <location>
        <begin position="52"/>
        <end position="64"/>
    </location>
</feature>
<sequence length="881" mass="99979">MVRTHSSHTASPARFRSPQHSPAHNLSQDGSQYEMDLDALGLNSTFETTELDGGHEPPVDRVDTSDIEGPEDFTMNMTYWMTTDLPLAQIKSRKEVARRSGPRMDAMQEKDVMEDADGRRPAIITTDERDHHRVPSEGSMANDEKVRSFLSALPNTDMEGALTGTPLHAPRHSFLQVPQSSPPKARSLQATVEDCDTPRKPTQETVIRHTSAISEKREQDAVRCQIAELQSQLLHQEQASRTRITELETILSYTRTELEGARTDNYHHKDALASLKRTSRESATEQQAAHALTDFQKQSREDAFVADLRLQTQAKLNTQKEDFDRELAKLCSVKHLTEQKLFANEQMMRDMQKELAQLKLSNNAQIEDVPESSCRTCGGLGFEEKATTNKKELQTLEQLSAVQARAEQLQCDFEGALAEARAAREEAQQETARRIAAEESSKALMGRVISLEHNLQAARFEIECAQADVAAKQQLFNVNIDLNARLRALHSHIETSRMTQATGHQEISNNENLEQRIISSESQLNALRADMAKKEQQIASYVEAQEQADRQNNISKGRIEGLEANYAVLRQQLAECHRESARARTEVERYQHELEIAEDSLREAQADANRRVADAEKRLGNVKEAKLDVETKYKSLQAQHDDLIEGHEAMVKDLRERTEDAVRKAGVVLEQERSDKRRLLKDLKNVREEMNQLRTDGAQRLAEEDSSSEDNDKSSHSSRTQATETEVQDLRQIIRRQIVDVKTMKSEMAALKKENKKLKQNMDMSLEQQATITELHAQIGTLQSRNSLLELRITEQRADFEAINKAMDEKLAVVVSKVMKERARLVVGKRDGQWVERVGKVHDEKELLGKVLLRQWGREEVGIADESHGEKQGYAYKYIQR</sequence>
<dbReference type="VEuPathDB" id="FungiDB:LEMA_P013300.1"/>
<dbReference type="HOGENOM" id="CLU_319845_0_0_1"/>
<feature type="coiled-coil region" evidence="1">
    <location>
        <begin position="399"/>
        <end position="440"/>
    </location>
</feature>
<dbReference type="InParanoid" id="E5A959"/>
<dbReference type="AlphaFoldDB" id="E5A959"/>
<dbReference type="RefSeq" id="XP_003843679.1">
    <property type="nucleotide sequence ID" value="XM_003843631.1"/>
</dbReference>
<evidence type="ECO:0000256" key="2">
    <source>
        <dbReference type="SAM" id="MobiDB-lite"/>
    </source>
</evidence>
<dbReference type="EMBL" id="FP929138">
    <property type="protein sequence ID" value="CBY00200.1"/>
    <property type="molecule type" value="Genomic_DNA"/>
</dbReference>
<dbReference type="Proteomes" id="UP000002668">
    <property type="component" value="Genome"/>
</dbReference>
<evidence type="ECO:0000256" key="1">
    <source>
        <dbReference type="SAM" id="Coils"/>
    </source>
</evidence>
<dbReference type="OMA" id="QAYRYKY"/>
<accession>E5A959</accession>
<feature type="region of interest" description="Disordered" evidence="2">
    <location>
        <begin position="1"/>
        <end position="29"/>
    </location>
</feature>
<feature type="region of interest" description="Disordered" evidence="2">
    <location>
        <begin position="47"/>
        <end position="67"/>
    </location>
</feature>
<proteinExistence type="predicted"/>
<dbReference type="eggNOG" id="ENOG502SWW9">
    <property type="taxonomic scope" value="Eukaryota"/>
</dbReference>
<feature type="region of interest" description="Disordered" evidence="2">
    <location>
        <begin position="690"/>
        <end position="727"/>
    </location>
</feature>
<organism evidence="4">
    <name type="scientific">Leptosphaeria maculans (strain JN3 / isolate v23.1.3 / race Av1-4-5-6-7-8)</name>
    <name type="common">Blackleg fungus</name>
    <name type="synonym">Phoma lingam</name>
    <dbReference type="NCBI Taxonomy" id="985895"/>
    <lineage>
        <taxon>Eukaryota</taxon>
        <taxon>Fungi</taxon>
        <taxon>Dikarya</taxon>
        <taxon>Ascomycota</taxon>
        <taxon>Pezizomycotina</taxon>
        <taxon>Dothideomycetes</taxon>
        <taxon>Pleosporomycetidae</taxon>
        <taxon>Pleosporales</taxon>
        <taxon>Pleosporineae</taxon>
        <taxon>Leptosphaeriaceae</taxon>
        <taxon>Plenodomus</taxon>
        <taxon>Plenodomus lingam/Leptosphaeria maculans species complex</taxon>
    </lineage>
</organism>
<feature type="region of interest" description="Disordered" evidence="2">
    <location>
        <begin position="123"/>
        <end position="144"/>
    </location>
</feature>
<feature type="compositionally biased region" description="Basic and acidic residues" evidence="2">
    <location>
        <begin position="123"/>
        <end position="135"/>
    </location>
</feature>
<dbReference type="GeneID" id="13290328"/>
<evidence type="ECO:0000313" key="3">
    <source>
        <dbReference type="EMBL" id="CBY00200.1"/>
    </source>
</evidence>
<keyword evidence="4" id="KW-1185">Reference proteome</keyword>